<dbReference type="AlphaFoldDB" id="A0A183CUC1"/>
<proteinExistence type="predicted"/>
<keyword evidence="1" id="KW-0812">Transmembrane</keyword>
<accession>A0A183CUC1</accession>
<dbReference type="Proteomes" id="UP000271098">
    <property type="component" value="Unassembled WGS sequence"/>
</dbReference>
<feature type="transmembrane region" description="Helical" evidence="1">
    <location>
        <begin position="29"/>
        <end position="50"/>
    </location>
</feature>
<feature type="transmembrane region" description="Helical" evidence="1">
    <location>
        <begin position="132"/>
        <end position="149"/>
    </location>
</feature>
<reference evidence="2 3" key="2">
    <citation type="submission" date="2018-11" db="EMBL/GenBank/DDBJ databases">
        <authorList>
            <consortium name="Pathogen Informatics"/>
        </authorList>
    </citation>
    <scope>NUCLEOTIDE SEQUENCE [LARGE SCALE GENOMIC DNA]</scope>
</reference>
<protein>
    <submittedName>
        <fullName evidence="4">G protein-coupled receptor</fullName>
    </submittedName>
</protein>
<keyword evidence="3" id="KW-1185">Reference proteome</keyword>
<keyword evidence="1" id="KW-0472">Membrane</keyword>
<dbReference type="EMBL" id="UYRT01000041">
    <property type="protein sequence ID" value="VDK27242.1"/>
    <property type="molecule type" value="Genomic_DNA"/>
</dbReference>
<feature type="transmembrane region" description="Helical" evidence="1">
    <location>
        <begin position="176"/>
        <end position="198"/>
    </location>
</feature>
<evidence type="ECO:0000313" key="4">
    <source>
        <dbReference type="WBParaSite" id="GPUH_0000006101-mRNA-1"/>
    </source>
</evidence>
<gene>
    <name evidence="2" type="ORF">GPUH_LOCUS62</name>
</gene>
<evidence type="ECO:0000256" key="1">
    <source>
        <dbReference type="SAM" id="Phobius"/>
    </source>
</evidence>
<evidence type="ECO:0000313" key="3">
    <source>
        <dbReference type="Proteomes" id="UP000271098"/>
    </source>
</evidence>
<sequence>MDHYSSEDILCEAVEAIYVRSSLVRVLKIFELTAAVVGVLISIFSAATIFRIKSLHFNARMLLTMIGPALELCLVVGRLRRTTPSLQQSCFFSTTLQRWVISVKDRKGKEFFEKSGTFLCAIPKVASRTVRLINCILQIALCPVIMVLLERRQTSVKLPFCSQTLFSYGSGKATTISVGATCLLLFTVHAILLILNILKKIKFEENIRTTKLMFATAIASCMIILYMLPVFLIHGVDIDTGIPLSNATMQRIIAYAPWETSTVCLIL</sequence>
<evidence type="ECO:0000313" key="2">
    <source>
        <dbReference type="EMBL" id="VDK27242.1"/>
    </source>
</evidence>
<feature type="transmembrane region" description="Helical" evidence="1">
    <location>
        <begin position="210"/>
        <end position="233"/>
    </location>
</feature>
<name>A0A183CUC1_9BILA</name>
<reference evidence="4" key="1">
    <citation type="submission" date="2016-06" db="UniProtKB">
        <authorList>
            <consortium name="WormBaseParasite"/>
        </authorList>
    </citation>
    <scope>IDENTIFICATION</scope>
</reference>
<dbReference type="WBParaSite" id="GPUH_0000006101-mRNA-1">
    <property type="protein sequence ID" value="GPUH_0000006101-mRNA-1"/>
    <property type="gene ID" value="GPUH_0000006101"/>
</dbReference>
<keyword evidence="1" id="KW-1133">Transmembrane helix</keyword>
<organism evidence="4">
    <name type="scientific">Gongylonema pulchrum</name>
    <dbReference type="NCBI Taxonomy" id="637853"/>
    <lineage>
        <taxon>Eukaryota</taxon>
        <taxon>Metazoa</taxon>
        <taxon>Ecdysozoa</taxon>
        <taxon>Nematoda</taxon>
        <taxon>Chromadorea</taxon>
        <taxon>Rhabditida</taxon>
        <taxon>Spirurina</taxon>
        <taxon>Spiruromorpha</taxon>
        <taxon>Spiruroidea</taxon>
        <taxon>Gongylonematidae</taxon>
        <taxon>Gongylonema</taxon>
    </lineage>
</organism>